<feature type="compositionally biased region" description="Polar residues" evidence="9">
    <location>
        <begin position="108"/>
        <end position="123"/>
    </location>
</feature>
<feature type="compositionally biased region" description="Basic and acidic residues" evidence="9">
    <location>
        <begin position="979"/>
        <end position="991"/>
    </location>
</feature>
<dbReference type="InterPro" id="IPR044294">
    <property type="entry name" value="Lipase-like"/>
</dbReference>
<feature type="compositionally biased region" description="Low complexity" evidence="9">
    <location>
        <begin position="23"/>
        <end position="36"/>
    </location>
</feature>
<dbReference type="SUPFAM" id="SSF57850">
    <property type="entry name" value="RING/U-box"/>
    <property type="match status" value="2"/>
</dbReference>
<keyword evidence="8" id="KW-0443">Lipid metabolism</keyword>
<feature type="compositionally biased region" description="Basic residues" evidence="9">
    <location>
        <begin position="41"/>
        <end position="53"/>
    </location>
</feature>
<evidence type="ECO:0000256" key="1">
    <source>
        <dbReference type="ARBA" id="ARBA00007920"/>
    </source>
</evidence>
<feature type="region of interest" description="Disordered" evidence="9">
    <location>
        <begin position="1117"/>
        <end position="1181"/>
    </location>
</feature>
<feature type="region of interest" description="Disordered" evidence="9">
    <location>
        <begin position="1783"/>
        <end position="2002"/>
    </location>
</feature>
<dbReference type="PROSITE" id="PS00518">
    <property type="entry name" value="ZF_RING_1"/>
    <property type="match status" value="1"/>
</dbReference>
<feature type="compositionally biased region" description="Polar residues" evidence="9">
    <location>
        <begin position="1492"/>
        <end position="1503"/>
    </location>
</feature>
<dbReference type="Gene3D" id="3.30.40.10">
    <property type="entry name" value="Zinc/RING finger domain, C3HC4 (zinc finger)"/>
    <property type="match status" value="1"/>
</dbReference>
<evidence type="ECO:0000256" key="9">
    <source>
        <dbReference type="SAM" id="MobiDB-lite"/>
    </source>
</evidence>
<feature type="compositionally biased region" description="Polar residues" evidence="9">
    <location>
        <begin position="1538"/>
        <end position="1555"/>
    </location>
</feature>
<feature type="compositionally biased region" description="Basic and acidic residues" evidence="9">
    <location>
        <begin position="1117"/>
        <end position="1133"/>
    </location>
</feature>
<comment type="similarity">
    <text evidence="1">Belongs to the putative lipase ROG1 family.</text>
</comment>
<proteinExistence type="inferred from homology"/>
<evidence type="ECO:0000256" key="6">
    <source>
        <dbReference type="ARBA" id="ARBA00022786"/>
    </source>
</evidence>
<keyword evidence="12" id="KW-1185">Reference proteome</keyword>
<sequence length="2002" mass="220967">MRRSQTTWSERSSPAQVATMPLRTRAATVTTMTMPVGRGVDHHRHQPHHHRASRHYEDEDEEDEDEDDEDEDEDESPAGSRRNLRRGMSPRSVRHYRSTPESRKDSRPSQPDSDGESDTTVSTEDIRHQDLEKHGQLQRRARHPEPDDYLDRREEDRRWRRRQRRGTVVYDTQDEDPTPHQSAIDHKSPIRHLSRHSSRRSSDLVESGSSVRRGHHSRSQSLLEAPTPPRSSVSRPRRRRHSQVIYTEIVPPTLRRAHTASETHVTSHSTTSSNRRHSVLGAFLGPGMQGHGPDRRVKQVQCLACMDELPANKVAKLKCGHRMCSSCLKRKFKMSITDPVEMPPKCCAEHIPLKHVERLFPTDFKKTWNKKFAEFSTRNRVYCPAKRCGEWIKPANIHHEDGRKCGKCSRCKLKVCCACNGKWHGSRECPRDEETTIFLQQAKDAGWQRCHRCKAMVELKEGCNHMTCRCGAEFCMICGLKWKSCDCPWFNHDTPEDDRLEDMHIPMSLGRDRLGRADGSPPGRGTIHPVPDLTAPMSMRPRVPDAYEDPPHDPLMRRLQERQESNLARRLHVRDDDVGDMSAHHRSDDHRRRPHLVPVPVPTPPAAPPVGFERPGVAGEYVSGVNRARGVRQDSVERRLADRLSEFRTSPRSRPGMMMPPPPPMPASAGLPMSMLATPAAPTARMSAMEEDMMYNSRSRGGWPPGSDIGMMMSGGIGGGYAPPPPAPMLPPQVPENPDDDSLDRHGAIREYRHILLQRPHPRPPPQPGLTSLSNRPTTLTSSTVHHHHLLLLCAKFAMLLLHQVGSVKLGEVVRYTVTYTPSQDRILPSPEKLHVRIRNTSAIALRAAFVHGPYNLCVAAYPAAFNPNVKFQNPRRYGVPEFEPMVKAGGSWQCELVVPEHIRQSAGTGSHGHFGAGPDHEAESASWIIEVSSQVIFSTSASVGYEVVLARDEKSLNLNSLPVIGGQAKAPQPGKVSDLVHHDHTKDSHRSGPPKGVFSRAITLKVEDTATLWNTPRLPGWDNGSKILERGKMRPPKEEAAAAAAAASSSTTTTNHKNTASRVATPEPPHSPSSSAKLHGQPKKVHLVVLTHGLHSNLGADLLYLKESIDATVRQAKVDAKARRAKDREARRAKAAAAKSGSAEDEGQGSDAPETTAGSEDDDEASEDEEDEEVIVRGFSGNATRTERGIKFLGKRLARYILSTCYPDQPFLPSFKGAAEVAANNIKPDHEGKTAHKHSSVHKEEIPLAARPFKITSISFIGHSLGGLIQTYAVAYVQKHSPRFFDLIKPINFVTLATPFLGLSNENPLYVKFALDFGLVGRTGQDLGLTWRAPTIARSGWGAIVSNLGESAHKKVIGESRPESKPLLRILPTGPAHTALKKFRNRTVYSNVVNDGIVPLRTSCLLFLDWQGLGRVEKARRDAGLVETLVGAGWAELTGANVGSARREARQLPPEDNDEGSGTATPTAPQNAAEVPQPGQNAIVEDDNASLRSVPTPYQDNAETAAPKSSEPSNNGSGPFAGFFNFFKSHEPPAPTSPTLSPKQNKIYRRSQTIKFDDSSTTSQSSGASKVTSGQEFENDTDGMNAPPRTTFFESAHDLINPTLPSTEFVVDPSKRPRAIFHDRVYHPSDIPPPPLKKKSSSGSLVLRRRNTGHSTASTDTKDHAPSVASSLGSSPRTPSQGVGREDSIQSTKDYDDTTNTNPNKDEDQEIDGSQMRVEEKIARAYHRGMAWRKVLVKLEPDAHNNIIVRRMFANAFGWPVVKHLVDAHFSDSATVRMRVDEEGGEERAFDMGQPPDQYGGEVKRSNGNDGAGGTSTHEKPPHEETSAQRTARKEQEGREGENLAREAEDKVTALPRKPEASSPVAATAEKAYAPKQRVSRADSMTWSDGDWADTDGESDVGTEAGGRSPRPMTPDGKGKDVHGSWNWTEKIVGKGPATRSVSGQQQQQHLQPSAQPPPLHIPAGGKPVEEVTPQEVKPQEVEPQEVKSQEARSEEARSQE</sequence>
<dbReference type="SUPFAM" id="SSF53474">
    <property type="entry name" value="alpha/beta-Hydrolases"/>
    <property type="match status" value="1"/>
</dbReference>
<feature type="region of interest" description="Disordered" evidence="9">
    <location>
        <begin position="515"/>
        <end position="537"/>
    </location>
</feature>
<dbReference type="PANTHER" id="PTHR12482:SF62">
    <property type="entry name" value="LIPASE ROG1-RELATED"/>
    <property type="match status" value="1"/>
</dbReference>
<feature type="region of interest" description="Disordered" evidence="9">
    <location>
        <begin position="1"/>
        <end position="149"/>
    </location>
</feature>
<dbReference type="GO" id="GO:0008270">
    <property type="term" value="F:zinc ion binding"/>
    <property type="evidence" value="ECO:0007669"/>
    <property type="project" value="UniProtKB-KW"/>
</dbReference>
<reference evidence="11 12" key="1">
    <citation type="submission" date="2015-05" db="EMBL/GenBank/DDBJ databases">
        <authorList>
            <person name="Wang D.B."/>
            <person name="Wang M."/>
        </authorList>
    </citation>
    <scope>NUCLEOTIDE SEQUENCE [LARGE SCALE GENOMIC DNA]</scope>
    <source>
        <strain evidence="11">VL1</strain>
    </source>
</reference>
<feature type="compositionally biased region" description="Basic residues" evidence="9">
    <location>
        <begin position="189"/>
        <end position="199"/>
    </location>
</feature>
<dbReference type="Proteomes" id="UP000044602">
    <property type="component" value="Unassembled WGS sequence"/>
</dbReference>
<feature type="compositionally biased region" description="Low complexity" evidence="9">
    <location>
        <begin position="1946"/>
        <end position="1955"/>
    </location>
</feature>
<keyword evidence="6" id="KW-0833">Ubl conjugation pathway</keyword>
<evidence type="ECO:0000256" key="3">
    <source>
        <dbReference type="ARBA" id="ARBA00022723"/>
    </source>
</evidence>
<dbReference type="Gene3D" id="1.20.120.1750">
    <property type="match status" value="1"/>
</dbReference>
<keyword evidence="4" id="KW-0677">Repeat</keyword>
<feature type="compositionally biased region" description="Basic and acidic residues" evidence="9">
    <location>
        <begin position="1028"/>
        <end position="1041"/>
    </location>
</feature>
<keyword evidence="7" id="KW-0862">Zinc</keyword>
<feature type="region of interest" description="Disordered" evidence="9">
    <location>
        <begin position="1626"/>
        <end position="1716"/>
    </location>
</feature>
<organism evidence="11 12">
    <name type="scientific">Verticillium longisporum</name>
    <name type="common">Verticillium dahliae var. longisporum</name>
    <dbReference type="NCBI Taxonomy" id="100787"/>
    <lineage>
        <taxon>Eukaryota</taxon>
        <taxon>Fungi</taxon>
        <taxon>Dikarya</taxon>
        <taxon>Ascomycota</taxon>
        <taxon>Pezizomycotina</taxon>
        <taxon>Sordariomycetes</taxon>
        <taxon>Hypocreomycetidae</taxon>
        <taxon>Glomerellales</taxon>
        <taxon>Plectosphaerellaceae</taxon>
        <taxon>Verticillium</taxon>
    </lineage>
</organism>
<keyword evidence="2" id="KW-0808">Transferase</keyword>
<accession>A0A0G4MCP6</accession>
<feature type="compositionally biased region" description="Acidic residues" evidence="9">
    <location>
        <begin position="1892"/>
        <end position="1902"/>
    </location>
</feature>
<gene>
    <name evidence="11" type="ORF">BN1708_016070</name>
</gene>
<dbReference type="InterPro" id="IPR002867">
    <property type="entry name" value="IBR_dom"/>
</dbReference>
<dbReference type="PANTHER" id="PTHR12482">
    <property type="entry name" value="LIPASE ROG1-RELATED-RELATED"/>
    <property type="match status" value="1"/>
</dbReference>
<dbReference type="GO" id="GO:0047372">
    <property type="term" value="F:monoacylglycerol lipase activity"/>
    <property type="evidence" value="ECO:0007669"/>
    <property type="project" value="TreeGrafter"/>
</dbReference>
<keyword evidence="5" id="KW-0863">Zinc-finger</keyword>
<feature type="compositionally biased region" description="Acidic residues" evidence="9">
    <location>
        <begin position="58"/>
        <end position="76"/>
    </location>
</feature>
<feature type="region of interest" description="Disordered" evidence="9">
    <location>
        <begin position="168"/>
        <end position="275"/>
    </location>
</feature>
<evidence type="ECO:0000256" key="2">
    <source>
        <dbReference type="ARBA" id="ARBA00022679"/>
    </source>
</evidence>
<feature type="compositionally biased region" description="Polar residues" evidence="9">
    <location>
        <begin position="1669"/>
        <end position="1682"/>
    </location>
</feature>
<feature type="compositionally biased region" description="Low complexity" evidence="9">
    <location>
        <begin position="260"/>
        <end position="273"/>
    </location>
</feature>
<dbReference type="PROSITE" id="PS51873">
    <property type="entry name" value="TRIAD"/>
    <property type="match status" value="1"/>
</dbReference>
<feature type="region of interest" description="Disordered" evidence="9">
    <location>
        <begin position="1443"/>
        <end position="1477"/>
    </location>
</feature>
<keyword evidence="3" id="KW-0479">Metal-binding</keyword>
<evidence type="ECO:0000256" key="7">
    <source>
        <dbReference type="ARBA" id="ARBA00022833"/>
    </source>
</evidence>
<feature type="compositionally biased region" description="Acidic residues" evidence="9">
    <location>
        <begin position="1160"/>
        <end position="1174"/>
    </location>
</feature>
<evidence type="ECO:0000256" key="5">
    <source>
        <dbReference type="ARBA" id="ARBA00022771"/>
    </source>
</evidence>
<dbReference type="GO" id="GO:0016042">
    <property type="term" value="P:lipid catabolic process"/>
    <property type="evidence" value="ECO:0007669"/>
    <property type="project" value="UniProtKB-KW"/>
</dbReference>
<dbReference type="InterPro" id="IPR017907">
    <property type="entry name" value="Znf_RING_CS"/>
</dbReference>
<feature type="compositionally biased region" description="Pro residues" evidence="9">
    <location>
        <begin position="597"/>
        <end position="608"/>
    </location>
</feature>
<dbReference type="CDD" id="cd22584">
    <property type="entry name" value="Rcat_RBR_unk"/>
    <property type="match status" value="1"/>
</dbReference>
<evidence type="ECO:0000256" key="4">
    <source>
        <dbReference type="ARBA" id="ARBA00022737"/>
    </source>
</evidence>
<feature type="region of interest" description="Disordered" evidence="9">
    <location>
        <begin position="1492"/>
        <end position="1591"/>
    </location>
</feature>
<feature type="compositionally biased region" description="Low complexity" evidence="9">
    <location>
        <begin position="1042"/>
        <end position="1055"/>
    </location>
</feature>
<feature type="compositionally biased region" description="Low complexity" evidence="9">
    <location>
        <begin position="1560"/>
        <end position="1570"/>
    </location>
</feature>
<feature type="compositionally biased region" description="Basic and acidic residues" evidence="9">
    <location>
        <begin position="1979"/>
        <end position="2002"/>
    </location>
</feature>
<feature type="region of interest" description="Disordered" evidence="9">
    <location>
        <begin position="577"/>
        <end position="610"/>
    </location>
</feature>
<feature type="compositionally biased region" description="Basic and acidic residues" evidence="9">
    <location>
        <begin position="1685"/>
        <end position="1697"/>
    </location>
</feature>
<feature type="compositionally biased region" description="Basic and acidic residues" evidence="9">
    <location>
        <begin position="1818"/>
        <end position="1861"/>
    </location>
</feature>
<feature type="compositionally biased region" description="Polar residues" evidence="9">
    <location>
        <begin position="1"/>
        <end position="16"/>
    </location>
</feature>
<dbReference type="GO" id="GO:0016740">
    <property type="term" value="F:transferase activity"/>
    <property type="evidence" value="ECO:0007669"/>
    <property type="project" value="UniProtKB-KW"/>
</dbReference>
<feature type="region of interest" description="Disordered" evidence="9">
    <location>
        <begin position="968"/>
        <end position="998"/>
    </location>
</feature>
<feature type="compositionally biased region" description="Basic and acidic residues" evidence="9">
    <location>
        <begin position="582"/>
        <end position="591"/>
    </location>
</feature>
<evidence type="ECO:0000313" key="11">
    <source>
        <dbReference type="EMBL" id="CRK32072.1"/>
    </source>
</evidence>
<dbReference type="InterPro" id="IPR029058">
    <property type="entry name" value="AB_hydrolase_fold"/>
</dbReference>
<evidence type="ECO:0000313" key="12">
    <source>
        <dbReference type="Proteomes" id="UP000044602"/>
    </source>
</evidence>
<feature type="compositionally biased region" description="Polar residues" evidence="9">
    <location>
        <begin position="1461"/>
        <end position="1471"/>
    </location>
</feature>
<feature type="compositionally biased region" description="Basic and acidic residues" evidence="9">
    <location>
        <begin position="98"/>
        <end position="107"/>
    </location>
</feature>
<evidence type="ECO:0000256" key="8">
    <source>
        <dbReference type="ARBA" id="ARBA00022963"/>
    </source>
</evidence>
<feature type="region of interest" description="Disordered" evidence="9">
    <location>
        <begin position="758"/>
        <end position="780"/>
    </location>
</feature>
<name>A0A0G4MCP6_VERLO</name>
<dbReference type="EMBL" id="CVQH01021995">
    <property type="protein sequence ID" value="CRK32072.1"/>
    <property type="molecule type" value="Genomic_DNA"/>
</dbReference>
<dbReference type="InterPro" id="IPR013083">
    <property type="entry name" value="Znf_RING/FYVE/PHD"/>
</dbReference>
<dbReference type="Pfam" id="PF01485">
    <property type="entry name" value="IBR"/>
    <property type="match status" value="1"/>
</dbReference>
<feature type="compositionally biased region" description="Basic and acidic residues" evidence="9">
    <location>
        <begin position="124"/>
        <end position="135"/>
    </location>
</feature>
<evidence type="ECO:0000259" key="10">
    <source>
        <dbReference type="PROSITE" id="PS51873"/>
    </source>
</evidence>
<dbReference type="InterPro" id="IPR044066">
    <property type="entry name" value="TRIAD_supradom"/>
</dbReference>
<feature type="region of interest" description="Disordered" evidence="9">
    <location>
        <begin position="1015"/>
        <end position="1082"/>
    </location>
</feature>
<dbReference type="Pfam" id="PF05057">
    <property type="entry name" value="DUF676"/>
    <property type="match status" value="2"/>
</dbReference>
<protein>
    <recommendedName>
        <fullName evidence="10">RING-type domain-containing protein</fullName>
    </recommendedName>
</protein>
<keyword evidence="8" id="KW-0442">Lipid degradation</keyword>
<dbReference type="InterPro" id="IPR007751">
    <property type="entry name" value="DUF676_lipase-like"/>
</dbReference>
<feature type="domain" description="RING-type" evidence="10">
    <location>
        <begin position="298"/>
        <end position="496"/>
    </location>
</feature>